<keyword evidence="6 8" id="KW-0067">ATP-binding</keyword>
<dbReference type="SMART" id="SM00977">
    <property type="entry name" value="TilS_C"/>
    <property type="match status" value="1"/>
</dbReference>
<dbReference type="KEGG" id="spoa:EQM13_14850"/>
<dbReference type="Gene3D" id="3.50.40.10">
    <property type="entry name" value="Phenylalanyl-trna Synthetase, Chain B, domain 3"/>
    <property type="match status" value="1"/>
</dbReference>
<dbReference type="CDD" id="cd01992">
    <property type="entry name" value="TilS_N"/>
    <property type="match status" value="1"/>
</dbReference>
<evidence type="ECO:0000256" key="6">
    <source>
        <dbReference type="ARBA" id="ARBA00022840"/>
    </source>
</evidence>
<dbReference type="Gene3D" id="3.40.50.620">
    <property type="entry name" value="HUPs"/>
    <property type="match status" value="1"/>
</dbReference>
<dbReference type="InterPro" id="IPR011063">
    <property type="entry name" value="TilS/TtcA_N"/>
</dbReference>
<proteinExistence type="inferred from homology"/>
<accession>A0A410QFH5</accession>
<evidence type="ECO:0000256" key="5">
    <source>
        <dbReference type="ARBA" id="ARBA00022741"/>
    </source>
</evidence>
<dbReference type="Pfam" id="PF01171">
    <property type="entry name" value="ATP_bind_3"/>
    <property type="match status" value="1"/>
</dbReference>
<dbReference type="Gene3D" id="3.30.465.60">
    <property type="match status" value="1"/>
</dbReference>
<keyword evidence="4 8" id="KW-0819">tRNA processing</keyword>
<comment type="catalytic activity">
    <reaction evidence="7 8">
        <text>cytidine(34) in tRNA(Ile2) + L-lysine + ATP = lysidine(34) in tRNA(Ile2) + AMP + diphosphate + H(+)</text>
        <dbReference type="Rhea" id="RHEA:43744"/>
        <dbReference type="Rhea" id="RHEA-COMP:10625"/>
        <dbReference type="Rhea" id="RHEA-COMP:10670"/>
        <dbReference type="ChEBI" id="CHEBI:15378"/>
        <dbReference type="ChEBI" id="CHEBI:30616"/>
        <dbReference type="ChEBI" id="CHEBI:32551"/>
        <dbReference type="ChEBI" id="CHEBI:33019"/>
        <dbReference type="ChEBI" id="CHEBI:82748"/>
        <dbReference type="ChEBI" id="CHEBI:83665"/>
        <dbReference type="ChEBI" id="CHEBI:456215"/>
        <dbReference type="EC" id="6.3.4.19"/>
    </reaction>
</comment>
<protein>
    <recommendedName>
        <fullName evidence="8">tRNA(Ile)-lysidine synthase</fullName>
        <ecNumber evidence="8">6.3.4.19</ecNumber>
    </recommendedName>
    <alternativeName>
        <fullName evidence="8">tRNA(Ile)-2-lysyl-cytidine synthase</fullName>
    </alternativeName>
    <alternativeName>
        <fullName evidence="8">tRNA(Ile)-lysidine synthetase</fullName>
    </alternativeName>
</protein>
<dbReference type="InterPro" id="IPR012094">
    <property type="entry name" value="tRNA_Ile_lys_synt"/>
</dbReference>
<feature type="domain" description="Lysidine-tRNA(Ile) synthetase C-terminal" evidence="9">
    <location>
        <begin position="384"/>
        <end position="456"/>
    </location>
</feature>
<keyword evidence="11" id="KW-1185">Reference proteome</keyword>
<evidence type="ECO:0000256" key="7">
    <source>
        <dbReference type="ARBA" id="ARBA00048539"/>
    </source>
</evidence>
<keyword evidence="2 8" id="KW-0963">Cytoplasm</keyword>
<organism evidence="10 11">
    <name type="scientific">Acidilutibacter cellobiosedens</name>
    <dbReference type="NCBI Taxonomy" id="2507161"/>
    <lineage>
        <taxon>Bacteria</taxon>
        <taxon>Bacillati</taxon>
        <taxon>Bacillota</taxon>
        <taxon>Tissierellia</taxon>
        <taxon>Tissierellales</taxon>
        <taxon>Acidilutibacteraceae</taxon>
        <taxon>Acidilutibacter</taxon>
    </lineage>
</organism>
<dbReference type="InterPro" id="IPR012796">
    <property type="entry name" value="Lysidine-tRNA-synth_C"/>
</dbReference>
<comment type="function">
    <text evidence="8">Ligates lysine onto the cytidine present at position 34 of the AUA codon-specific tRNA(Ile) that contains the anticodon CAU, in an ATP-dependent manner. Cytidine is converted to lysidine, thus changing the amino acid specificity of the tRNA from methionine to isoleucine.</text>
</comment>
<dbReference type="PANTHER" id="PTHR43033">
    <property type="entry name" value="TRNA(ILE)-LYSIDINE SYNTHASE-RELATED"/>
    <property type="match status" value="1"/>
</dbReference>
<keyword evidence="5 8" id="KW-0547">Nucleotide-binding</keyword>
<dbReference type="Pfam" id="PF11734">
    <property type="entry name" value="TilS_C"/>
    <property type="match status" value="1"/>
</dbReference>
<evidence type="ECO:0000259" key="9">
    <source>
        <dbReference type="SMART" id="SM00977"/>
    </source>
</evidence>
<dbReference type="SUPFAM" id="SSF56037">
    <property type="entry name" value="PheT/TilS domain"/>
    <property type="match status" value="1"/>
</dbReference>
<dbReference type="InterPro" id="IPR020825">
    <property type="entry name" value="Phe-tRNA_synthase-like_B3/B4"/>
</dbReference>
<dbReference type="SUPFAM" id="SSF52402">
    <property type="entry name" value="Adenine nucleotide alpha hydrolases-like"/>
    <property type="match status" value="1"/>
</dbReference>
<reference evidence="11" key="1">
    <citation type="submission" date="2019-01" db="EMBL/GenBank/DDBJ databases">
        <title>Draft genomes of a novel of Sporanaerobacter strains.</title>
        <authorList>
            <person name="Ma S."/>
        </authorList>
    </citation>
    <scope>NUCLEOTIDE SEQUENCE [LARGE SCALE GENOMIC DNA]</scope>
    <source>
        <strain evidence="11">NJN-17</strain>
    </source>
</reference>
<dbReference type="InterPro" id="IPR014729">
    <property type="entry name" value="Rossmann-like_a/b/a_fold"/>
</dbReference>
<evidence type="ECO:0000256" key="4">
    <source>
        <dbReference type="ARBA" id="ARBA00022694"/>
    </source>
</evidence>
<sequence length="461" mass="53675">MKERVLKTIREYKLIEKNDNILVGVSGGPDSMCLLHVLVEIQDVIPFNIFVAHVNHGVRGKDADEDEEFVRLTCEKMNIPFYSEKVDMNGYARKHKMSSEEAGRKLRYDFFNEVLFEIGGGKIAVAHNKNDQAETLIMRIIRGTGIDGLKGMKFLNGNIIRPLLNVTRKEIEEYISKNNIEVRIDKTNLEPKYLRNRIRLEIIPYIEREYNPNFLDGLSRLSRTANLDCNFLDKYSSNIYKKIVKTESKNSIILNRNDFLKEHKSIKQRIIKLCLMKVADDINGITEKNISDIMVLFDKGDTGKSIDLSNGLIAKTSYGEIIIQKRENKEFRSFSYKMRENGVNYVPECKCYFEMKAVPIEKVKLNFKNMYIKSFDYDKIYGELIIRNRISGDKFKPYGMNGTKKLKDYFIDEKIPKNLRESIPIIADEKNILWIVGYRTNEEYKITSNTKKVLVIKCIKK</sequence>
<evidence type="ECO:0000313" key="11">
    <source>
        <dbReference type="Proteomes" id="UP000287969"/>
    </source>
</evidence>
<dbReference type="GO" id="GO:0032267">
    <property type="term" value="F:tRNA(Ile)-lysidine synthase activity"/>
    <property type="evidence" value="ECO:0007669"/>
    <property type="project" value="UniProtKB-EC"/>
</dbReference>
<dbReference type="SUPFAM" id="SSF82829">
    <property type="entry name" value="MesJ substrate recognition domain-like"/>
    <property type="match status" value="1"/>
</dbReference>
<evidence type="ECO:0000256" key="3">
    <source>
        <dbReference type="ARBA" id="ARBA00022598"/>
    </source>
</evidence>
<dbReference type="PANTHER" id="PTHR43033:SF1">
    <property type="entry name" value="TRNA(ILE)-LYSIDINE SYNTHASE-RELATED"/>
    <property type="match status" value="1"/>
</dbReference>
<dbReference type="RefSeq" id="WP_071141097.1">
    <property type="nucleotide sequence ID" value="NZ_CP035282.1"/>
</dbReference>
<dbReference type="NCBIfam" id="TIGR02432">
    <property type="entry name" value="lysidine_TilS_N"/>
    <property type="match status" value="1"/>
</dbReference>
<feature type="binding site" evidence="8">
    <location>
        <begin position="26"/>
        <end position="31"/>
    </location>
    <ligand>
        <name>ATP</name>
        <dbReference type="ChEBI" id="CHEBI:30616"/>
    </ligand>
</feature>
<dbReference type="HAMAP" id="MF_01161">
    <property type="entry name" value="tRNA_Ile_lys_synt"/>
    <property type="match status" value="1"/>
</dbReference>
<comment type="domain">
    <text evidence="8">The N-terminal region contains the highly conserved SGGXDS motif, predicted to be a P-loop motif involved in ATP binding.</text>
</comment>
<dbReference type="InterPro" id="IPR012795">
    <property type="entry name" value="tRNA_Ile_lys_synt_N"/>
</dbReference>
<dbReference type="EMBL" id="CP035282">
    <property type="protein sequence ID" value="QAT62750.1"/>
    <property type="molecule type" value="Genomic_DNA"/>
</dbReference>
<gene>
    <name evidence="8 10" type="primary">tilS</name>
    <name evidence="10" type="ORF">EQM13_14850</name>
</gene>
<dbReference type="GO" id="GO:0005524">
    <property type="term" value="F:ATP binding"/>
    <property type="evidence" value="ECO:0007669"/>
    <property type="project" value="UniProtKB-UniRule"/>
</dbReference>
<dbReference type="AlphaFoldDB" id="A0A410QFH5"/>
<name>A0A410QFH5_9FIRM</name>
<evidence type="ECO:0000256" key="2">
    <source>
        <dbReference type="ARBA" id="ARBA00022490"/>
    </source>
</evidence>
<dbReference type="GO" id="GO:0005737">
    <property type="term" value="C:cytoplasm"/>
    <property type="evidence" value="ECO:0007669"/>
    <property type="project" value="UniProtKB-SubCell"/>
</dbReference>
<evidence type="ECO:0000256" key="8">
    <source>
        <dbReference type="HAMAP-Rule" id="MF_01161"/>
    </source>
</evidence>
<comment type="subcellular location">
    <subcellularLocation>
        <location evidence="1 8">Cytoplasm</location>
    </subcellularLocation>
</comment>
<dbReference type="EC" id="6.3.4.19" evidence="8"/>
<comment type="similarity">
    <text evidence="8">Belongs to the tRNA(Ile)-lysidine synthase family.</text>
</comment>
<evidence type="ECO:0000256" key="1">
    <source>
        <dbReference type="ARBA" id="ARBA00004496"/>
    </source>
</evidence>
<dbReference type="NCBIfam" id="TIGR02433">
    <property type="entry name" value="lysidine_TilS_C"/>
    <property type="match status" value="1"/>
</dbReference>
<evidence type="ECO:0000313" key="10">
    <source>
        <dbReference type="EMBL" id="QAT62750.1"/>
    </source>
</evidence>
<dbReference type="GO" id="GO:0006400">
    <property type="term" value="P:tRNA modification"/>
    <property type="evidence" value="ECO:0007669"/>
    <property type="project" value="UniProtKB-UniRule"/>
</dbReference>
<keyword evidence="3 8" id="KW-0436">Ligase</keyword>
<dbReference type="OrthoDB" id="9807403at2"/>
<dbReference type="Proteomes" id="UP000287969">
    <property type="component" value="Chromosome"/>
</dbReference>